<dbReference type="GO" id="GO:0005524">
    <property type="term" value="F:ATP binding"/>
    <property type="evidence" value="ECO:0007669"/>
    <property type="project" value="InterPro"/>
</dbReference>
<dbReference type="InterPro" id="IPR059033">
    <property type="entry name" value="C144_05_dom"/>
</dbReference>
<dbReference type="Pfam" id="PF26021">
    <property type="entry name" value="Ferritin_C144_05"/>
    <property type="match status" value="1"/>
</dbReference>
<dbReference type="FunCoup" id="A0A2P5HPC6">
    <property type="interactions" value="229"/>
</dbReference>
<keyword evidence="3 7" id="KW-0863">Zinc-finger</keyword>
<name>A0A2P5HPC6_DIAHE</name>
<dbReference type="InterPro" id="IPR001650">
    <property type="entry name" value="Helicase_C-like"/>
</dbReference>
<dbReference type="GO" id="GO:0016787">
    <property type="term" value="F:hydrolase activity"/>
    <property type="evidence" value="ECO:0007669"/>
    <property type="project" value="UniProtKB-KW"/>
</dbReference>
<evidence type="ECO:0000256" key="2">
    <source>
        <dbReference type="ARBA" id="ARBA00022741"/>
    </source>
</evidence>
<evidence type="ECO:0000256" key="1">
    <source>
        <dbReference type="ARBA" id="ARBA00022723"/>
    </source>
</evidence>
<feature type="domain" description="Helicase ATP-binding" evidence="10">
    <location>
        <begin position="330"/>
        <end position="534"/>
    </location>
</feature>
<dbReference type="EMBL" id="MAVT02001081">
    <property type="protein sequence ID" value="POS72109.1"/>
    <property type="molecule type" value="Genomic_DNA"/>
</dbReference>
<dbReference type="InterPro" id="IPR017907">
    <property type="entry name" value="Znf_RING_CS"/>
</dbReference>
<dbReference type="FunFam" id="3.40.50.300:FF:001870">
    <property type="entry name" value="SNF2 family helicase/ATPase, putative"/>
    <property type="match status" value="1"/>
</dbReference>
<dbReference type="PROSITE" id="PS51192">
    <property type="entry name" value="HELICASE_ATP_BIND_1"/>
    <property type="match status" value="1"/>
</dbReference>
<sequence length="1491" mass="167398">MGRKAAVGSQPDITVHVHAGDPIPSSLVDLVRSLSATESSHDGPPAKRQKTAAAAGPEHVTIVREQLVVSRKNAHQPLDLASCHVSGIQSRLRFGLAASDAKANPAHSYTFTVSARSSSKGGKLFIAFPLKTRDVPDRLAAIISARDVLWSDPGTEDALWLNADVRLSEDDDTTVLTFDFQVHWNVGTTVFKTAFSPYQQSFRREILAQAFPGFFASSRRHDHGDSCSPQMFYKAAHTPDQSSTPPEDFAIEGMNATLYPFQRRAVQWMLRREGVQWCGHPDGNDSTVKDIGWEPFDAPSAFTRVHDADGKVCYISKLLGKVTKDLAPFEGLEQNFRGGILSEEMGLGKTVEILALCLLHRHHGEPVEAFDYYLGEKVRTTPATLIVCPSSLKKQWLSELKKHAPTLYVMEYNGLSQQVREDRIREQALIEELASYDVVVTTYSVLTSELGYALGEPDRARRNPRKYHRPRSPLTQISWWRVCLDEAQMIESGVSKAATLARLLPRVHAWGVTGTPVKDSVEDLRGLLLFLRYEPFASNNAAWTTLVKSHQDGFRRLFNQLSLRHSKRLVRHEIDIPPQKRYIITMPFTAVEEQHYQSLFREVVEACGLDTQGAPIHGTWDPEDPGVLEGMRTALDRLRQTALHPEVGQRNRRALGHRKGPMRTVAEVLDVMIEQSEASIRADQRALLSAKLRRGQLLENSPRVRTALNIWKDVLGTVDNIVQEAWEKLQFEIEVAKSSGKERVTAQDDANDEELATGRVGEARRRYRSALEIQHKAVFFCANAYYQIKCNEEMTVPDSDEFRRLEELEVGGYDTAKKIRREILDESRRKAESLMKKISDAASEQSFAVIPEYKRSDEHGIESREVVKDLELLAGGLNEQANKLDDWREQVIQLLLKTLVDEDDEHEITGDEYEDSTRLMEEIVVYIQILRAAIADREEAITGQTNELVEHEARVSLQQASIGEGPFPEKVVELFAVRNKIKPKPKEEQADLCSLRAVVAKLRNATVKLRHELAKGSNRVKLELEIVTEQLKTTQRQLSEQYKVVQTMNSELDLFTSTMNARVDFYRQLQNVSDSVKPYEGPAGDEQINLLLGQEEVLADKLEASNAKHRYLIHLKEMDAKDGDQRFCIICRENFTLGVLTVCGHQFCKDCITLWFRAHRNCPVCKKHLNNSSLHDITLKPQELRIHSDSTTTSPKKSAESPRQNGATSTKKSIIYSEFSADKLAEIKDIDLDGPAFTTKVDNLVRHLLWLRESDPGAKSIIFSQYSDFLNVLRLAFQRYRIGYTSFDKRDGATDFKENDSIECFLLHARAHSSGLNLVNASHVFLCEPLINTALELQAIARVHRIGQNQETTVWLYIVDGTVEESIYNLSVRRRVAHIGDKTRTRGKGQSTEVTPEAGDEAIEAANSMELEHARLSKLMRKGKAAGEAVDKGDLWECLFGHVTLGNSAANGTGGAKEPGPAIRGFLAAEAAEQRRGEAGEEVPLRLTNGL</sequence>
<dbReference type="PANTHER" id="PTHR45865">
    <property type="entry name" value="E3 UBIQUITIN-PROTEIN LIGASE SHPRH FAMILY MEMBER"/>
    <property type="match status" value="1"/>
</dbReference>
<dbReference type="InterPro" id="IPR052583">
    <property type="entry name" value="ATP-helicase/E3_Ub-Ligase"/>
</dbReference>
<evidence type="ECO:0000259" key="10">
    <source>
        <dbReference type="PROSITE" id="PS51192"/>
    </source>
</evidence>
<feature type="compositionally biased region" description="Polar residues" evidence="8">
    <location>
        <begin position="1189"/>
        <end position="1210"/>
    </location>
</feature>
<dbReference type="InterPro" id="IPR000330">
    <property type="entry name" value="SNF2_N"/>
</dbReference>
<dbReference type="GO" id="GO:0006974">
    <property type="term" value="P:DNA damage response"/>
    <property type="evidence" value="ECO:0007669"/>
    <property type="project" value="TreeGrafter"/>
</dbReference>
<dbReference type="PROSITE" id="PS51194">
    <property type="entry name" value="HELICASE_CTER"/>
    <property type="match status" value="1"/>
</dbReference>
<dbReference type="CDD" id="cd18793">
    <property type="entry name" value="SF2_C_SNF"/>
    <property type="match status" value="1"/>
</dbReference>
<dbReference type="Gene3D" id="3.40.50.300">
    <property type="entry name" value="P-loop containing nucleotide triphosphate hydrolases"/>
    <property type="match status" value="1"/>
</dbReference>
<dbReference type="Gene3D" id="3.40.50.10810">
    <property type="entry name" value="Tandem AAA-ATPase domain"/>
    <property type="match status" value="1"/>
</dbReference>
<evidence type="ECO:0008006" key="14">
    <source>
        <dbReference type="Google" id="ProtNLM"/>
    </source>
</evidence>
<gene>
    <name evidence="12" type="ORF">DHEL01_v209497</name>
</gene>
<proteinExistence type="predicted"/>
<comment type="caution">
    <text evidence="12">The sequence shown here is derived from an EMBL/GenBank/DDBJ whole genome shotgun (WGS) entry which is preliminary data.</text>
</comment>
<feature type="region of interest" description="Disordered" evidence="8">
    <location>
        <begin position="35"/>
        <end position="56"/>
    </location>
</feature>
<evidence type="ECO:0000259" key="11">
    <source>
        <dbReference type="PROSITE" id="PS51194"/>
    </source>
</evidence>
<dbReference type="InterPro" id="IPR049730">
    <property type="entry name" value="SNF2/RAD54-like_C"/>
</dbReference>
<evidence type="ECO:0000256" key="5">
    <source>
        <dbReference type="ARBA" id="ARBA00022833"/>
    </source>
</evidence>
<dbReference type="OrthoDB" id="5330228at2759"/>
<dbReference type="SMART" id="SM00487">
    <property type="entry name" value="DEXDc"/>
    <property type="match status" value="1"/>
</dbReference>
<evidence type="ECO:0000313" key="12">
    <source>
        <dbReference type="EMBL" id="POS72109.1"/>
    </source>
</evidence>
<dbReference type="Pfam" id="PF00271">
    <property type="entry name" value="Helicase_C"/>
    <property type="match status" value="1"/>
</dbReference>
<evidence type="ECO:0000256" key="7">
    <source>
        <dbReference type="PROSITE-ProRule" id="PRU00175"/>
    </source>
</evidence>
<dbReference type="SMART" id="SM00184">
    <property type="entry name" value="RING"/>
    <property type="match status" value="1"/>
</dbReference>
<dbReference type="SUPFAM" id="SSF52540">
    <property type="entry name" value="P-loop containing nucleoside triphosphate hydrolases"/>
    <property type="match status" value="2"/>
</dbReference>
<dbReference type="Gene3D" id="3.30.40.10">
    <property type="entry name" value="Zinc/RING finger domain, C3HC4 (zinc finger)"/>
    <property type="match status" value="1"/>
</dbReference>
<protein>
    <recommendedName>
        <fullName evidence="14">ATP-dependent DNA helicase</fullName>
    </recommendedName>
</protein>
<evidence type="ECO:0000256" key="4">
    <source>
        <dbReference type="ARBA" id="ARBA00022801"/>
    </source>
</evidence>
<evidence type="ECO:0000313" key="13">
    <source>
        <dbReference type="Proteomes" id="UP000094444"/>
    </source>
</evidence>
<keyword evidence="4" id="KW-0378">Hydrolase</keyword>
<keyword evidence="2" id="KW-0547">Nucleotide-binding</keyword>
<evidence type="ECO:0000256" key="6">
    <source>
        <dbReference type="ARBA" id="ARBA00022840"/>
    </source>
</evidence>
<keyword evidence="13" id="KW-1185">Reference proteome</keyword>
<dbReference type="STRING" id="158607.A0A2P5HPC6"/>
<evidence type="ECO:0000256" key="8">
    <source>
        <dbReference type="SAM" id="MobiDB-lite"/>
    </source>
</evidence>
<dbReference type="PROSITE" id="PS00518">
    <property type="entry name" value="ZF_RING_1"/>
    <property type="match status" value="1"/>
</dbReference>
<feature type="domain" description="Helicase C-terminal" evidence="11">
    <location>
        <begin position="1243"/>
        <end position="1400"/>
    </location>
</feature>
<accession>A0A2P5HPC6</accession>
<dbReference type="PROSITE" id="PS50089">
    <property type="entry name" value="ZF_RING_2"/>
    <property type="match status" value="1"/>
</dbReference>
<dbReference type="InterPro" id="IPR014001">
    <property type="entry name" value="Helicase_ATP-bd"/>
</dbReference>
<keyword evidence="5" id="KW-0862">Zinc</keyword>
<dbReference type="Pfam" id="PF13639">
    <property type="entry name" value="zf-RING_2"/>
    <property type="match status" value="1"/>
</dbReference>
<dbReference type="SUPFAM" id="SSF57850">
    <property type="entry name" value="RING/U-box"/>
    <property type="match status" value="1"/>
</dbReference>
<dbReference type="InterPro" id="IPR027417">
    <property type="entry name" value="P-loop_NTPase"/>
</dbReference>
<reference evidence="12" key="1">
    <citation type="submission" date="2017-09" db="EMBL/GenBank/DDBJ databases">
        <title>Polyketide synthases of a Diaporthe helianthi virulent isolate.</title>
        <authorList>
            <person name="Baroncelli R."/>
        </authorList>
    </citation>
    <scope>NUCLEOTIDE SEQUENCE [LARGE SCALE GENOMIC DNA]</scope>
    <source>
        <strain evidence="12">7/96</strain>
    </source>
</reference>
<feature type="domain" description="RING-type" evidence="9">
    <location>
        <begin position="1128"/>
        <end position="1166"/>
    </location>
</feature>
<feature type="region of interest" description="Disordered" evidence="8">
    <location>
        <begin position="1185"/>
        <end position="1210"/>
    </location>
</feature>
<dbReference type="Proteomes" id="UP000094444">
    <property type="component" value="Unassembled WGS sequence"/>
</dbReference>
<keyword evidence="6" id="KW-0067">ATP-binding</keyword>
<dbReference type="Pfam" id="PF00176">
    <property type="entry name" value="SNF2-rel_dom"/>
    <property type="match status" value="1"/>
</dbReference>
<dbReference type="GO" id="GO:0061630">
    <property type="term" value="F:ubiquitin protein ligase activity"/>
    <property type="evidence" value="ECO:0007669"/>
    <property type="project" value="TreeGrafter"/>
</dbReference>
<dbReference type="InterPro" id="IPR038718">
    <property type="entry name" value="SNF2-like_sf"/>
</dbReference>
<dbReference type="PANTHER" id="PTHR45865:SF1">
    <property type="entry name" value="E3 UBIQUITIN-PROTEIN LIGASE SHPRH"/>
    <property type="match status" value="1"/>
</dbReference>
<dbReference type="GO" id="GO:0005634">
    <property type="term" value="C:nucleus"/>
    <property type="evidence" value="ECO:0007669"/>
    <property type="project" value="TreeGrafter"/>
</dbReference>
<organism evidence="12 13">
    <name type="scientific">Diaporthe helianthi</name>
    <dbReference type="NCBI Taxonomy" id="158607"/>
    <lineage>
        <taxon>Eukaryota</taxon>
        <taxon>Fungi</taxon>
        <taxon>Dikarya</taxon>
        <taxon>Ascomycota</taxon>
        <taxon>Pezizomycotina</taxon>
        <taxon>Sordariomycetes</taxon>
        <taxon>Sordariomycetidae</taxon>
        <taxon>Diaporthales</taxon>
        <taxon>Diaporthaceae</taxon>
        <taxon>Diaporthe</taxon>
    </lineage>
</organism>
<dbReference type="GO" id="GO:0000209">
    <property type="term" value="P:protein polyubiquitination"/>
    <property type="evidence" value="ECO:0007669"/>
    <property type="project" value="TreeGrafter"/>
</dbReference>
<dbReference type="GO" id="GO:0008270">
    <property type="term" value="F:zinc ion binding"/>
    <property type="evidence" value="ECO:0007669"/>
    <property type="project" value="UniProtKB-KW"/>
</dbReference>
<dbReference type="SMART" id="SM00490">
    <property type="entry name" value="HELICc"/>
    <property type="match status" value="1"/>
</dbReference>
<dbReference type="InParanoid" id="A0A2P5HPC6"/>
<evidence type="ECO:0000259" key="9">
    <source>
        <dbReference type="PROSITE" id="PS50089"/>
    </source>
</evidence>
<dbReference type="InterPro" id="IPR001841">
    <property type="entry name" value="Znf_RING"/>
</dbReference>
<keyword evidence="1" id="KW-0479">Metal-binding</keyword>
<dbReference type="CDD" id="cd18070">
    <property type="entry name" value="DEXQc_SHPRH"/>
    <property type="match status" value="1"/>
</dbReference>
<dbReference type="InterPro" id="IPR013083">
    <property type="entry name" value="Znf_RING/FYVE/PHD"/>
</dbReference>
<evidence type="ECO:0000256" key="3">
    <source>
        <dbReference type="ARBA" id="ARBA00022771"/>
    </source>
</evidence>